<comment type="caution">
    <text evidence="2">The sequence shown here is derived from an EMBL/GenBank/DDBJ whole genome shotgun (WGS) entry which is preliminary data.</text>
</comment>
<proteinExistence type="predicted"/>
<gene>
    <name evidence="2" type="ORF">MMF94_09555</name>
</gene>
<feature type="region of interest" description="Disordered" evidence="1">
    <location>
        <begin position="1"/>
        <end position="45"/>
    </location>
</feature>
<dbReference type="EMBL" id="JAKXMK010000007">
    <property type="protein sequence ID" value="MCH6165927.1"/>
    <property type="molecule type" value="Genomic_DNA"/>
</dbReference>
<sequence length="45" mass="4585">MPRIAVDLVASVQPPPAPGESPAAGDLRRVPQPSLPTAAELEAVL</sequence>
<evidence type="ECO:0000313" key="3">
    <source>
        <dbReference type="Proteomes" id="UP001299970"/>
    </source>
</evidence>
<keyword evidence="3" id="KW-1185">Reference proteome</keyword>
<evidence type="ECO:0000313" key="2">
    <source>
        <dbReference type="EMBL" id="MCH6165927.1"/>
    </source>
</evidence>
<protein>
    <submittedName>
        <fullName evidence="2">Uncharacterized protein</fullName>
    </submittedName>
</protein>
<evidence type="ECO:0000256" key="1">
    <source>
        <dbReference type="SAM" id="MobiDB-lite"/>
    </source>
</evidence>
<dbReference type="Proteomes" id="UP001299970">
    <property type="component" value="Unassembled WGS sequence"/>
</dbReference>
<organism evidence="2 3">
    <name type="scientific">Pseudonocardia alaniniphila</name>
    <dbReference type="NCBI Taxonomy" id="75291"/>
    <lineage>
        <taxon>Bacteria</taxon>
        <taxon>Bacillati</taxon>
        <taxon>Actinomycetota</taxon>
        <taxon>Actinomycetes</taxon>
        <taxon>Pseudonocardiales</taxon>
        <taxon>Pseudonocardiaceae</taxon>
        <taxon>Pseudonocardia</taxon>
    </lineage>
</organism>
<accession>A0ABS9TBN2</accession>
<dbReference type="RefSeq" id="WP_241035947.1">
    <property type="nucleotide sequence ID" value="NZ_BAAAJF010000078.1"/>
</dbReference>
<reference evidence="2 3" key="1">
    <citation type="submission" date="2022-03" db="EMBL/GenBank/DDBJ databases">
        <title>Pseudonocardia alaer sp. nov., a novel actinomycete isolated from reed forest soil.</title>
        <authorList>
            <person name="Wang L."/>
        </authorList>
    </citation>
    <scope>NUCLEOTIDE SEQUENCE [LARGE SCALE GENOMIC DNA]</scope>
    <source>
        <strain evidence="2 3">Y-16303</strain>
    </source>
</reference>
<name>A0ABS9TBN2_9PSEU</name>